<keyword evidence="4" id="KW-1185">Reference proteome</keyword>
<evidence type="ECO:0000256" key="1">
    <source>
        <dbReference type="ARBA" id="ARBA00023172"/>
    </source>
</evidence>
<dbReference type="GO" id="GO:0006310">
    <property type="term" value="P:DNA recombination"/>
    <property type="evidence" value="ECO:0007669"/>
    <property type="project" value="UniProtKB-KW"/>
</dbReference>
<dbReference type="SUPFAM" id="SSF56349">
    <property type="entry name" value="DNA breaking-rejoining enzymes"/>
    <property type="match status" value="1"/>
</dbReference>
<dbReference type="InterPro" id="IPR013762">
    <property type="entry name" value="Integrase-like_cat_sf"/>
</dbReference>
<dbReference type="InterPro" id="IPR050090">
    <property type="entry name" value="Tyrosine_recombinase_XerCD"/>
</dbReference>
<evidence type="ECO:0000259" key="2">
    <source>
        <dbReference type="PROSITE" id="PS51898"/>
    </source>
</evidence>
<dbReference type="InterPro" id="IPR002104">
    <property type="entry name" value="Integrase_catalytic"/>
</dbReference>
<organism evidence="3 4">
    <name type="scientific">Enemella evansiae</name>
    <dbReference type="NCBI Taxonomy" id="2016499"/>
    <lineage>
        <taxon>Bacteria</taxon>
        <taxon>Bacillati</taxon>
        <taxon>Actinomycetota</taxon>
        <taxon>Actinomycetes</taxon>
        <taxon>Propionibacteriales</taxon>
        <taxon>Propionibacteriaceae</taxon>
        <taxon>Enemella</taxon>
    </lineage>
</organism>
<dbReference type="PROSITE" id="PS51898">
    <property type="entry name" value="TYR_RECOMBINASE"/>
    <property type="match status" value="1"/>
</dbReference>
<gene>
    <name evidence="3" type="ORF">CGZ94_04980</name>
</gene>
<dbReference type="AlphaFoldDB" id="A0A255GKE3"/>
<reference evidence="3 4" key="1">
    <citation type="submission" date="2017-07" db="EMBL/GenBank/DDBJ databases">
        <title>Draft whole genome sequences of clinical Proprionibacteriaceae strains.</title>
        <authorList>
            <person name="Bernier A.-M."/>
            <person name="Bernard K."/>
            <person name="Domingo M.-C."/>
        </authorList>
    </citation>
    <scope>NUCLEOTIDE SEQUENCE [LARGE SCALE GENOMIC DNA]</scope>
    <source>
        <strain evidence="3 4">NML 030167</strain>
    </source>
</reference>
<keyword evidence="1" id="KW-0233">DNA recombination</keyword>
<dbReference type="Proteomes" id="UP000215896">
    <property type="component" value="Unassembled WGS sequence"/>
</dbReference>
<proteinExistence type="predicted"/>
<sequence>MDTRAKWVPAEWSAPIQEWAIAQRAAGRSQGTIATRTDHLRRCARALGGDPWAVTTAALVDWCGRQNWSRETRRGVRASLVGFWGWAAGCGYAAVSPAAGLPAVKAAPAIPRPAPEPTLKAAVLAADERTTLILHLAAYAGLRRAEIARVHARDLLPDLVGWSVRVHGKGGRIRVVPVPTWLAEQIEQRAGGGWCFPGDDAGHLSPRWVGKLATDALPGNWTLHTLRHRFASRAYAGCRDLIAVQQLLGHASVATTQRYVAAPDDALRAAMQHAAA</sequence>
<evidence type="ECO:0000313" key="3">
    <source>
        <dbReference type="EMBL" id="OYO16297.1"/>
    </source>
</evidence>
<dbReference type="OrthoDB" id="1822491at2"/>
<dbReference type="GO" id="GO:0003677">
    <property type="term" value="F:DNA binding"/>
    <property type="evidence" value="ECO:0007669"/>
    <property type="project" value="InterPro"/>
</dbReference>
<dbReference type="GO" id="GO:0015074">
    <property type="term" value="P:DNA integration"/>
    <property type="evidence" value="ECO:0007669"/>
    <property type="project" value="InterPro"/>
</dbReference>
<dbReference type="EMBL" id="NMVO01000004">
    <property type="protein sequence ID" value="OYO16297.1"/>
    <property type="molecule type" value="Genomic_DNA"/>
</dbReference>
<feature type="domain" description="Tyr recombinase" evidence="2">
    <location>
        <begin position="109"/>
        <end position="272"/>
    </location>
</feature>
<dbReference type="Gene3D" id="1.10.443.10">
    <property type="entry name" value="Intergrase catalytic core"/>
    <property type="match status" value="1"/>
</dbReference>
<evidence type="ECO:0000313" key="4">
    <source>
        <dbReference type="Proteomes" id="UP000215896"/>
    </source>
</evidence>
<accession>A0A255GKE3</accession>
<dbReference type="PANTHER" id="PTHR30349">
    <property type="entry name" value="PHAGE INTEGRASE-RELATED"/>
    <property type="match status" value="1"/>
</dbReference>
<dbReference type="Pfam" id="PF00589">
    <property type="entry name" value="Phage_integrase"/>
    <property type="match status" value="1"/>
</dbReference>
<comment type="caution">
    <text evidence="3">The sequence shown here is derived from an EMBL/GenBank/DDBJ whole genome shotgun (WGS) entry which is preliminary data.</text>
</comment>
<dbReference type="CDD" id="cd00397">
    <property type="entry name" value="DNA_BRE_C"/>
    <property type="match status" value="1"/>
</dbReference>
<protein>
    <submittedName>
        <fullName evidence="3">Integrase</fullName>
    </submittedName>
</protein>
<dbReference type="PANTHER" id="PTHR30349:SF64">
    <property type="entry name" value="PROPHAGE INTEGRASE INTD-RELATED"/>
    <property type="match status" value="1"/>
</dbReference>
<dbReference type="InterPro" id="IPR011010">
    <property type="entry name" value="DNA_brk_join_enz"/>
</dbReference>
<name>A0A255GKE3_9ACTN</name>